<dbReference type="Proteomes" id="UP001197795">
    <property type="component" value="Unassembled WGS sequence"/>
</dbReference>
<dbReference type="RefSeq" id="WP_227732712.1">
    <property type="nucleotide sequence ID" value="NZ_JAJEPV010000007.1"/>
</dbReference>
<comment type="caution">
    <text evidence="1">The sequence shown here is derived from an EMBL/GenBank/DDBJ whole genome shotgun (WGS) entry which is preliminary data.</text>
</comment>
<evidence type="ECO:0000313" key="2">
    <source>
        <dbReference type="Proteomes" id="UP001197795"/>
    </source>
</evidence>
<dbReference type="AlphaFoldDB" id="A0AAE2ZWP1"/>
<dbReference type="EMBL" id="JAJEPV010000007">
    <property type="protein sequence ID" value="MCC2118796.1"/>
    <property type="molecule type" value="Genomic_DNA"/>
</dbReference>
<organism evidence="1 2">
    <name type="scientific">Waltera acetigignens</name>
    <dbReference type="NCBI Taxonomy" id="2981769"/>
    <lineage>
        <taxon>Bacteria</taxon>
        <taxon>Bacillati</taxon>
        <taxon>Bacillota</taxon>
        <taxon>Clostridia</taxon>
        <taxon>Lachnospirales</taxon>
        <taxon>Lachnospiraceae</taxon>
        <taxon>Waltera</taxon>
    </lineage>
</organism>
<evidence type="ECO:0000313" key="1">
    <source>
        <dbReference type="EMBL" id="MCC2118796.1"/>
    </source>
</evidence>
<reference evidence="1 2" key="1">
    <citation type="submission" date="2021-10" db="EMBL/GenBank/DDBJ databases">
        <title>Anaerobic single-cell dispensing facilitates the cultivation of human gut bacteria.</title>
        <authorList>
            <person name="Afrizal A."/>
        </authorList>
    </citation>
    <scope>NUCLEOTIDE SEQUENCE [LARGE SCALE GENOMIC DNA]</scope>
    <source>
        <strain evidence="1 2">CLA-AA-H273</strain>
    </source>
</reference>
<accession>A0AAE2ZWP1</accession>
<protein>
    <submittedName>
        <fullName evidence="1">Uncharacterized protein</fullName>
    </submittedName>
</protein>
<name>A0AAE2ZWP1_9FIRM</name>
<sequence length="46" mass="5362">MNEKTQENIKTEDSKLLYEKLAEGINSMKAGEVYTIEEAWQEIDQL</sequence>
<proteinExistence type="predicted"/>
<keyword evidence="2" id="KW-1185">Reference proteome</keyword>
<gene>
    <name evidence="1" type="ORF">LKD75_04180</name>
</gene>